<dbReference type="Gene3D" id="3.40.630.10">
    <property type="entry name" value="Zn peptidases"/>
    <property type="match status" value="1"/>
</dbReference>
<dbReference type="PANTHER" id="PTHR30575">
    <property type="entry name" value="PEPTIDASE M20"/>
    <property type="match status" value="1"/>
</dbReference>
<dbReference type="PANTHER" id="PTHR30575:SF0">
    <property type="entry name" value="XAA-ARG DIPEPTIDASE"/>
    <property type="match status" value="1"/>
</dbReference>
<dbReference type="SUPFAM" id="SSF55031">
    <property type="entry name" value="Bacterial exopeptidase dimerisation domain"/>
    <property type="match status" value="1"/>
</dbReference>
<dbReference type="InterPro" id="IPR017439">
    <property type="entry name" value="Amidohydrolase"/>
</dbReference>
<gene>
    <name evidence="2" type="ORF">ENS64_01845</name>
</gene>
<accession>A0A7C4QGA0</accession>
<dbReference type="InterPro" id="IPR036264">
    <property type="entry name" value="Bact_exopeptidase_dim_dom"/>
</dbReference>
<dbReference type="GO" id="GO:0071713">
    <property type="term" value="F:para-aminobenzoyl-glutamate hydrolase activity"/>
    <property type="evidence" value="ECO:0007669"/>
    <property type="project" value="TreeGrafter"/>
</dbReference>
<evidence type="ECO:0000313" key="2">
    <source>
        <dbReference type="EMBL" id="HGT38001.1"/>
    </source>
</evidence>
<reference evidence="2" key="1">
    <citation type="journal article" date="2020" name="mSystems">
        <title>Genome- and Community-Level Interaction Insights into Carbon Utilization and Element Cycling Functions of Hydrothermarchaeota in Hydrothermal Sediment.</title>
        <authorList>
            <person name="Zhou Z."/>
            <person name="Liu Y."/>
            <person name="Xu W."/>
            <person name="Pan J."/>
            <person name="Luo Z.H."/>
            <person name="Li M."/>
        </authorList>
    </citation>
    <scope>NUCLEOTIDE SEQUENCE [LARGE SCALE GENOMIC DNA]</scope>
    <source>
        <strain evidence="2">SpSt-508</strain>
    </source>
</reference>
<name>A0A7C4QGA0_9PLAN</name>
<dbReference type="SUPFAM" id="SSF53187">
    <property type="entry name" value="Zn-dependent exopeptidases"/>
    <property type="match status" value="1"/>
</dbReference>
<dbReference type="GO" id="GO:0046657">
    <property type="term" value="P:folic acid catabolic process"/>
    <property type="evidence" value="ECO:0007669"/>
    <property type="project" value="TreeGrafter"/>
</dbReference>
<evidence type="ECO:0000256" key="1">
    <source>
        <dbReference type="ARBA" id="ARBA00022801"/>
    </source>
</evidence>
<keyword evidence="1 2" id="KW-0378">Hydrolase</keyword>
<dbReference type="GO" id="GO:0016805">
    <property type="term" value="F:dipeptidase activity"/>
    <property type="evidence" value="ECO:0007669"/>
    <property type="project" value="TreeGrafter"/>
</dbReference>
<dbReference type="InterPro" id="IPR017145">
    <property type="entry name" value="Aminobenzoyl-glu_utiliz_pB"/>
</dbReference>
<dbReference type="Pfam" id="PF01546">
    <property type="entry name" value="Peptidase_M20"/>
    <property type="match status" value="1"/>
</dbReference>
<dbReference type="EMBL" id="DSVQ01000005">
    <property type="protein sequence ID" value="HGT38001.1"/>
    <property type="molecule type" value="Genomic_DNA"/>
</dbReference>
<dbReference type="InterPro" id="IPR052030">
    <property type="entry name" value="Peptidase_M20/M20A_hydrolases"/>
</dbReference>
<dbReference type="Gene3D" id="3.30.70.360">
    <property type="match status" value="1"/>
</dbReference>
<dbReference type="PIRSF" id="PIRSF037227">
    <property type="entry name" value="Aminobenzoyl-glu_utiliz_pB"/>
    <property type="match status" value="1"/>
</dbReference>
<proteinExistence type="predicted"/>
<dbReference type="NCBIfam" id="TIGR01891">
    <property type="entry name" value="amidohydrolases"/>
    <property type="match status" value="1"/>
</dbReference>
<comment type="caution">
    <text evidence="2">The sequence shown here is derived from an EMBL/GenBank/DDBJ whole genome shotgun (WGS) entry which is preliminary data.</text>
</comment>
<protein>
    <submittedName>
        <fullName evidence="2">Amidohydrolase</fullName>
    </submittedName>
</protein>
<dbReference type="InterPro" id="IPR002933">
    <property type="entry name" value="Peptidase_M20"/>
</dbReference>
<organism evidence="2">
    <name type="scientific">Schlesneria paludicola</name>
    <dbReference type="NCBI Taxonomy" id="360056"/>
    <lineage>
        <taxon>Bacteria</taxon>
        <taxon>Pseudomonadati</taxon>
        <taxon>Planctomycetota</taxon>
        <taxon>Planctomycetia</taxon>
        <taxon>Planctomycetales</taxon>
        <taxon>Planctomycetaceae</taxon>
        <taxon>Schlesneria</taxon>
    </lineage>
</organism>
<dbReference type="GO" id="GO:0005737">
    <property type="term" value="C:cytoplasm"/>
    <property type="evidence" value="ECO:0007669"/>
    <property type="project" value="TreeGrafter"/>
</dbReference>
<dbReference type="AlphaFoldDB" id="A0A7C4QGA0"/>
<sequence>MARELIALGVLLMCGGTTLWAQTKADLISAIDRRADDTWKIARQIWEWAEPGYQEVRSAGLLADTLETAGFRVKRGVADIPTAFTATAGEGRPLIGLLGEYDALPGLAQEPTPERQPRSGSNGYGHGCGHHLFGSASLAAAIAVAEGLQASGRPGTIRFYGCPAEEGGAAKAFMVRAGLFDDCDVVLHWHPSARNSAGDASCLARIAVKFRFTGKSAHAAGSPDQGRSAVDAVELTAHASELLREHTPDFTRIHHTITGGGGAPNVVPDFAEIYYYLRHPKSDTCRELYPRLLRCAEGAAHATETRLEVNYLGGTWELLPNNTLAEVLGINLRAFNTLRYSPEEVQFALKLQESLPRPVPLEKIAEVQDVSGEVTKGSTDVGDVSWVVPTAGFSTACWVPGTPGHSWQAVACGATTLGRQGMLLAAKVLAASAWDLLEQPATIAAAKAEHARRRGERVYEPLLLPGQKPPLDYRNAPVP</sequence>